<gene>
    <name evidence="1" type="ORF">LCMAC202_03430</name>
</gene>
<organism evidence="1">
    <name type="scientific">Marseillevirus LCMAC202</name>
    <dbReference type="NCBI Taxonomy" id="2506606"/>
    <lineage>
        <taxon>Viruses</taxon>
        <taxon>Varidnaviria</taxon>
        <taxon>Bamfordvirae</taxon>
        <taxon>Nucleocytoviricota</taxon>
        <taxon>Megaviricetes</taxon>
        <taxon>Pimascovirales</taxon>
        <taxon>Pimascovirales incertae sedis</taxon>
        <taxon>Marseilleviridae</taxon>
    </lineage>
</organism>
<protein>
    <submittedName>
        <fullName evidence="1">Uncharacterized protein</fullName>
    </submittedName>
</protein>
<sequence length="121" mass="13857">MEQYKASTILEPGQVTIKERPSIPRWQELFKCPNCETLFSSTLKDLVRYTYEWSSYGDIDAEAIVVFCPLPECDQAIELALLVGNDTDWNISSLFSKELVPYVTKISFPGKHKVSKKCMTR</sequence>
<dbReference type="EMBL" id="MK500372">
    <property type="protein sequence ID" value="QBK87982.1"/>
    <property type="molecule type" value="Genomic_DNA"/>
</dbReference>
<proteinExistence type="predicted"/>
<name>A0A481YXL6_9VIRU</name>
<reference evidence="1" key="1">
    <citation type="journal article" date="2019" name="MBio">
        <title>Virus Genomes from Deep Sea Sediments Expand the Ocean Megavirome and Support Independent Origins of Viral Gigantism.</title>
        <authorList>
            <person name="Backstrom D."/>
            <person name="Yutin N."/>
            <person name="Jorgensen S.L."/>
            <person name="Dharamshi J."/>
            <person name="Homa F."/>
            <person name="Zaremba-Niedwiedzka K."/>
            <person name="Spang A."/>
            <person name="Wolf Y.I."/>
            <person name="Koonin E.V."/>
            <person name="Ettema T.J."/>
        </authorList>
    </citation>
    <scope>NUCLEOTIDE SEQUENCE</scope>
</reference>
<evidence type="ECO:0000313" key="1">
    <source>
        <dbReference type="EMBL" id="QBK87982.1"/>
    </source>
</evidence>
<accession>A0A481YXL6</accession>